<dbReference type="SUPFAM" id="SSF51735">
    <property type="entry name" value="NAD(P)-binding Rossmann-fold domains"/>
    <property type="match status" value="1"/>
</dbReference>
<dbReference type="CDD" id="cd05289">
    <property type="entry name" value="MDR_like_2"/>
    <property type="match status" value="1"/>
</dbReference>
<dbReference type="InterPro" id="IPR020843">
    <property type="entry name" value="ER"/>
</dbReference>
<dbReference type="InterPro" id="IPR011032">
    <property type="entry name" value="GroES-like_sf"/>
</dbReference>
<sequence length="342" mass="35426">MSTMQAIANSGYGGAEVTSIIELPVPTPAEGEVQIRVAGGGLNPVDLRLREGALKALLPLPLPFVVGNELSGEISALGAGVTSLAVGDKVIVRVSKTGGTGAFSQYVVQPANLVARAPTNISLVDAAGLPLAGLTALQVLDKLGVKAGDKVLITAGAGGVGLLAIQLAKIRGAHVTTTASSAGEELVRSVGADVVVDYKTTKLADLDTKFTQVFDCAGGDMTDVLAATADNGRVITIAGTPTPSMLDSFDLPSWKRYLVSGAIWLQSRSVRNAASARGIAYEFLFMRPDGPELQQLSDYVTAGKLRVVIDSTFKFADYADALARLESKRSKGKVVIEFPATA</sequence>
<dbReference type="Proteomes" id="UP000279236">
    <property type="component" value="Unassembled WGS sequence"/>
</dbReference>
<dbReference type="InterPro" id="IPR036291">
    <property type="entry name" value="NAD(P)-bd_dom_sf"/>
</dbReference>
<protein>
    <recommendedName>
        <fullName evidence="1">Enoyl reductase (ER) domain-containing protein</fullName>
    </recommendedName>
</protein>
<organism evidence="2 3">
    <name type="scientific">Apiotrichum porosum</name>
    <dbReference type="NCBI Taxonomy" id="105984"/>
    <lineage>
        <taxon>Eukaryota</taxon>
        <taxon>Fungi</taxon>
        <taxon>Dikarya</taxon>
        <taxon>Basidiomycota</taxon>
        <taxon>Agaricomycotina</taxon>
        <taxon>Tremellomycetes</taxon>
        <taxon>Trichosporonales</taxon>
        <taxon>Trichosporonaceae</taxon>
        <taxon>Apiotrichum</taxon>
    </lineage>
</organism>
<dbReference type="Gene3D" id="3.90.180.10">
    <property type="entry name" value="Medium-chain alcohol dehydrogenases, catalytic domain"/>
    <property type="match status" value="1"/>
</dbReference>
<dbReference type="PANTHER" id="PTHR44013:SF1">
    <property type="entry name" value="ZINC-TYPE ALCOHOL DEHYDROGENASE-LIKE PROTEIN C16A3.02C"/>
    <property type="match status" value="1"/>
</dbReference>
<dbReference type="SUPFAM" id="SSF50129">
    <property type="entry name" value="GroES-like"/>
    <property type="match status" value="1"/>
</dbReference>
<dbReference type="AlphaFoldDB" id="A0A427XU93"/>
<proteinExistence type="predicted"/>
<dbReference type="PANTHER" id="PTHR44013">
    <property type="entry name" value="ZINC-TYPE ALCOHOL DEHYDROGENASE-LIKE PROTEIN C16A3.02C"/>
    <property type="match status" value="1"/>
</dbReference>
<evidence type="ECO:0000313" key="2">
    <source>
        <dbReference type="EMBL" id="RSH82399.1"/>
    </source>
</evidence>
<dbReference type="PROSITE" id="PS01162">
    <property type="entry name" value="QOR_ZETA_CRYSTAL"/>
    <property type="match status" value="1"/>
</dbReference>
<evidence type="ECO:0000259" key="1">
    <source>
        <dbReference type="SMART" id="SM00829"/>
    </source>
</evidence>
<keyword evidence="3" id="KW-1185">Reference proteome</keyword>
<dbReference type="GO" id="GO:0008270">
    <property type="term" value="F:zinc ion binding"/>
    <property type="evidence" value="ECO:0007669"/>
    <property type="project" value="InterPro"/>
</dbReference>
<dbReference type="RefSeq" id="XP_028476631.1">
    <property type="nucleotide sequence ID" value="XM_028622738.1"/>
</dbReference>
<name>A0A427XU93_9TREE</name>
<dbReference type="Pfam" id="PF13602">
    <property type="entry name" value="ADH_zinc_N_2"/>
    <property type="match status" value="1"/>
</dbReference>
<dbReference type="Pfam" id="PF08240">
    <property type="entry name" value="ADH_N"/>
    <property type="match status" value="1"/>
</dbReference>
<feature type="domain" description="Enoyl reductase (ER)" evidence="1">
    <location>
        <begin position="13"/>
        <end position="336"/>
    </location>
</feature>
<dbReference type="InterPro" id="IPR052733">
    <property type="entry name" value="Chloroplast_QOR"/>
</dbReference>
<dbReference type="SMART" id="SM00829">
    <property type="entry name" value="PKS_ER"/>
    <property type="match status" value="1"/>
</dbReference>
<evidence type="ECO:0000313" key="3">
    <source>
        <dbReference type="Proteomes" id="UP000279236"/>
    </source>
</evidence>
<dbReference type="EMBL" id="RSCE01000005">
    <property type="protein sequence ID" value="RSH82399.1"/>
    <property type="molecule type" value="Genomic_DNA"/>
</dbReference>
<dbReference type="InterPro" id="IPR013154">
    <property type="entry name" value="ADH-like_N"/>
</dbReference>
<dbReference type="STRING" id="105984.A0A427XU93"/>
<accession>A0A427XU93</accession>
<dbReference type="GeneID" id="39591910"/>
<dbReference type="OrthoDB" id="9930022at2759"/>
<reference evidence="2 3" key="1">
    <citation type="submission" date="2018-11" db="EMBL/GenBank/DDBJ databases">
        <title>Genome sequence of Apiotrichum porosum DSM 27194.</title>
        <authorList>
            <person name="Aliyu H."/>
            <person name="Gorte O."/>
            <person name="Ochsenreither K."/>
        </authorList>
    </citation>
    <scope>NUCLEOTIDE SEQUENCE [LARGE SCALE GENOMIC DNA]</scope>
    <source>
        <strain evidence="2 3">DSM 27194</strain>
    </source>
</reference>
<comment type="caution">
    <text evidence="2">The sequence shown here is derived from an EMBL/GenBank/DDBJ whole genome shotgun (WGS) entry which is preliminary data.</text>
</comment>
<dbReference type="GO" id="GO:0016491">
    <property type="term" value="F:oxidoreductase activity"/>
    <property type="evidence" value="ECO:0007669"/>
    <property type="project" value="InterPro"/>
</dbReference>
<dbReference type="Gene3D" id="3.40.50.720">
    <property type="entry name" value="NAD(P)-binding Rossmann-like Domain"/>
    <property type="match status" value="1"/>
</dbReference>
<dbReference type="InterPro" id="IPR002364">
    <property type="entry name" value="Quin_OxRdtase/zeta-crystal_CS"/>
</dbReference>
<gene>
    <name evidence="2" type="ORF">EHS24_007367</name>
</gene>